<keyword evidence="6" id="KW-0411">Iron-sulfur</keyword>
<dbReference type="Pfam" id="PF03460">
    <property type="entry name" value="NIR_SIR_ferr"/>
    <property type="match status" value="2"/>
</dbReference>
<evidence type="ECO:0000256" key="5">
    <source>
        <dbReference type="ARBA" id="ARBA00023004"/>
    </source>
</evidence>
<dbReference type="Gene3D" id="3.90.480.20">
    <property type="match status" value="1"/>
</dbReference>
<evidence type="ECO:0000256" key="7">
    <source>
        <dbReference type="SAM" id="MobiDB-lite"/>
    </source>
</evidence>
<dbReference type="Gene3D" id="3.30.413.10">
    <property type="entry name" value="Sulfite Reductase Hemoprotein, domain 1"/>
    <property type="match status" value="2"/>
</dbReference>
<accession>A0ABU0JDW7</accession>
<keyword evidence="4 10" id="KW-0560">Oxidoreductase</keyword>
<dbReference type="SUPFAM" id="SSF55124">
    <property type="entry name" value="Nitrite/Sulfite reductase N-terminal domain-like"/>
    <property type="match status" value="2"/>
</dbReference>
<proteinExistence type="predicted"/>
<dbReference type="EC" id="1.14.13.83" evidence="10"/>
<keyword evidence="2" id="KW-0349">Heme</keyword>
<dbReference type="SUPFAM" id="SSF56014">
    <property type="entry name" value="Nitrite and sulphite reductase 4Fe-4S domain-like"/>
    <property type="match status" value="2"/>
</dbReference>
<evidence type="ECO:0000256" key="4">
    <source>
        <dbReference type="ARBA" id="ARBA00023002"/>
    </source>
</evidence>
<dbReference type="EMBL" id="JAUSVX010000012">
    <property type="protein sequence ID" value="MDQ0472461.1"/>
    <property type="molecule type" value="Genomic_DNA"/>
</dbReference>
<evidence type="ECO:0000256" key="1">
    <source>
        <dbReference type="ARBA" id="ARBA00022485"/>
    </source>
</evidence>
<evidence type="ECO:0000313" key="10">
    <source>
        <dbReference type="EMBL" id="MDQ0472461.1"/>
    </source>
</evidence>
<dbReference type="InterPro" id="IPR036136">
    <property type="entry name" value="Nit/Sulf_reduc_fer-like_dom_sf"/>
</dbReference>
<keyword evidence="5" id="KW-0408">Iron</keyword>
<evidence type="ECO:0000256" key="2">
    <source>
        <dbReference type="ARBA" id="ARBA00022617"/>
    </source>
</evidence>
<organism evidence="10 11">
    <name type="scientific">Labrys wisconsinensis</name>
    <dbReference type="NCBI Taxonomy" id="425677"/>
    <lineage>
        <taxon>Bacteria</taxon>
        <taxon>Pseudomonadati</taxon>
        <taxon>Pseudomonadota</taxon>
        <taxon>Alphaproteobacteria</taxon>
        <taxon>Hyphomicrobiales</taxon>
        <taxon>Xanthobacteraceae</taxon>
        <taxon>Labrys</taxon>
    </lineage>
</organism>
<dbReference type="InterPro" id="IPR045854">
    <property type="entry name" value="NO2/SO3_Rdtase_4Fe4S_sf"/>
</dbReference>
<dbReference type="InterPro" id="IPR051329">
    <property type="entry name" value="NIR_SIR_4Fe-4S"/>
</dbReference>
<sequence length="469" mass="46780">MSARRRGWCPGALRPMRTGDGLLVRVRITAGVVPPGLAQALAGAARAFGNGLLDLSGRANLQLRGVTDETLGLLQARLAALGLLDADAAGETVRNVLASPLAGLDPAEAIDVGPLALALEKALVADPALHALPAKVLFLIDGGGTLPLDGVDADVRFAAMGRDRFSVEAGGAAIGTVAADGLVAAATALAKAFLALRVGEERRFREVVARLGAAAVAVRVPPLPAGRGAGVRACTVPDEAQADIGAGDEGGARLPKSLDPHPCPSPGRERGRGEGPAGYVPFAGGASTGLFAAAAPFGRLTADQLDGLAALAAEHGCGLRLSPWRAILLAPVPAAAAPALAERIAALGLVVDPADPRLAVAACPGSPACASGEGAAQRDAVRFAEALAPLLARGGISVHVSGCPKGCARRAPATLTLVAQGGRYGLAFQADAMAPSATPPMSVPDMAARLAALDPSEIPSGSPKTHARP</sequence>
<feature type="domain" description="Nitrite/sulphite reductase 4Fe-4S" evidence="8">
    <location>
        <begin position="90"/>
        <end position="171"/>
    </location>
</feature>
<dbReference type="RefSeq" id="WP_307279316.1">
    <property type="nucleotide sequence ID" value="NZ_JAUSVX010000012.1"/>
</dbReference>
<feature type="region of interest" description="Disordered" evidence="7">
    <location>
        <begin position="242"/>
        <end position="276"/>
    </location>
</feature>
<dbReference type="InterPro" id="IPR006067">
    <property type="entry name" value="NO2/SO3_Rdtase_4Fe4S_dom"/>
</dbReference>
<evidence type="ECO:0000313" key="11">
    <source>
        <dbReference type="Proteomes" id="UP001242480"/>
    </source>
</evidence>
<keyword evidence="3" id="KW-0479">Metal-binding</keyword>
<evidence type="ECO:0000256" key="3">
    <source>
        <dbReference type="ARBA" id="ARBA00022723"/>
    </source>
</evidence>
<dbReference type="PANTHER" id="PTHR32439:SF9">
    <property type="entry name" value="BLR3264 PROTEIN"/>
    <property type="match status" value="1"/>
</dbReference>
<feature type="domain" description="Nitrite/Sulfite reductase ferredoxin-like" evidence="9">
    <location>
        <begin position="14"/>
        <end position="80"/>
    </location>
</feature>
<protein>
    <submittedName>
        <fullName evidence="10">Precorrin-3B synthase</fullName>
        <ecNumber evidence="10">1.14.13.83</ecNumber>
    </submittedName>
</protein>
<name>A0ABU0JDW7_9HYPH</name>
<dbReference type="InterPro" id="IPR012798">
    <property type="entry name" value="Cbl_synth_CobG-like"/>
</dbReference>
<dbReference type="PANTHER" id="PTHR32439">
    <property type="entry name" value="FERREDOXIN--NITRITE REDUCTASE, CHLOROPLASTIC"/>
    <property type="match status" value="1"/>
</dbReference>
<keyword evidence="1" id="KW-0004">4Fe-4S</keyword>
<keyword evidence="11" id="KW-1185">Reference proteome</keyword>
<evidence type="ECO:0000259" key="9">
    <source>
        <dbReference type="Pfam" id="PF03460"/>
    </source>
</evidence>
<feature type="domain" description="Nitrite/Sulfite reductase ferredoxin-like" evidence="9">
    <location>
        <begin position="294"/>
        <end position="346"/>
    </location>
</feature>
<dbReference type="Proteomes" id="UP001242480">
    <property type="component" value="Unassembled WGS sequence"/>
</dbReference>
<comment type="caution">
    <text evidence="10">The sequence shown here is derived from an EMBL/GenBank/DDBJ whole genome shotgun (WGS) entry which is preliminary data.</text>
</comment>
<reference evidence="10 11" key="1">
    <citation type="submission" date="2023-07" db="EMBL/GenBank/DDBJ databases">
        <title>Genomic Encyclopedia of Type Strains, Phase IV (KMG-IV): sequencing the most valuable type-strain genomes for metagenomic binning, comparative biology and taxonomic classification.</title>
        <authorList>
            <person name="Goeker M."/>
        </authorList>
    </citation>
    <scope>NUCLEOTIDE SEQUENCE [LARGE SCALE GENOMIC DNA]</scope>
    <source>
        <strain evidence="10 11">DSM 19619</strain>
    </source>
</reference>
<dbReference type="NCBIfam" id="TIGR02435">
    <property type="entry name" value="CobG"/>
    <property type="match status" value="1"/>
</dbReference>
<dbReference type="Pfam" id="PF01077">
    <property type="entry name" value="NIR_SIR"/>
    <property type="match status" value="1"/>
</dbReference>
<dbReference type="InterPro" id="IPR005117">
    <property type="entry name" value="NiRdtase/SiRdtase_haem-b_fer"/>
</dbReference>
<dbReference type="GO" id="GO:0043818">
    <property type="term" value="F:precorrin-3B synthase activity"/>
    <property type="evidence" value="ECO:0007669"/>
    <property type="project" value="UniProtKB-EC"/>
</dbReference>
<gene>
    <name evidence="10" type="ORF">QO011_005490</name>
</gene>
<evidence type="ECO:0000256" key="6">
    <source>
        <dbReference type="ARBA" id="ARBA00023014"/>
    </source>
</evidence>
<evidence type="ECO:0000259" key="8">
    <source>
        <dbReference type="Pfam" id="PF01077"/>
    </source>
</evidence>